<dbReference type="EMBL" id="JBEDUW010000003">
    <property type="protein sequence ID" value="KAK9940198.1"/>
    <property type="molecule type" value="Genomic_DNA"/>
</dbReference>
<dbReference type="GO" id="GO:0031083">
    <property type="term" value="C:BLOC-1 complex"/>
    <property type="evidence" value="ECO:0007669"/>
    <property type="project" value="InterPro"/>
</dbReference>
<dbReference type="Proteomes" id="UP001457282">
    <property type="component" value="Unassembled WGS sequence"/>
</dbReference>
<dbReference type="AlphaFoldDB" id="A0AAW1XWL3"/>
<evidence type="ECO:0000313" key="3">
    <source>
        <dbReference type="EMBL" id="KAK9940198.1"/>
    </source>
</evidence>
<gene>
    <name evidence="3" type="ORF">M0R45_016869</name>
</gene>
<protein>
    <recommendedName>
        <fullName evidence="2">Biogenesis of lysosome-related organelles complex 1 subunit 1</fullName>
    </recommendedName>
</protein>
<proteinExistence type="inferred from homology"/>
<name>A0AAW1XWL3_RUBAR</name>
<dbReference type="InterPro" id="IPR009395">
    <property type="entry name" value="BLOC1S1"/>
</dbReference>
<dbReference type="PANTHER" id="PTHR13073">
    <property type="entry name" value="BLOC-1 COMPLEX SUBUNIT 1"/>
    <property type="match status" value="1"/>
</dbReference>
<keyword evidence="4" id="KW-1185">Reference proteome</keyword>
<sequence length="133" mass="14925">MYSAAPLPLAHAVLTEKAKNDATKKAACVAELRVEAMNVGVKELFSSEKPIEHWGATILRFIKLSDQWLSVTHSMNTAIKEIGDFENWMRPWNLILEASMQLSTITKHEHVVSPITLPSVYVLCTVPQLWSSH</sequence>
<evidence type="ECO:0000256" key="1">
    <source>
        <dbReference type="ARBA" id="ARBA00007133"/>
    </source>
</evidence>
<evidence type="ECO:0000256" key="2">
    <source>
        <dbReference type="ARBA" id="ARBA00019577"/>
    </source>
</evidence>
<dbReference type="PANTHER" id="PTHR13073:SF0">
    <property type="entry name" value="BIOGENESIS OF LYSOSOME-RELATED ORGANELLES COMPLEX 1 SUBUNIT 1"/>
    <property type="match status" value="1"/>
</dbReference>
<evidence type="ECO:0000313" key="4">
    <source>
        <dbReference type="Proteomes" id="UP001457282"/>
    </source>
</evidence>
<accession>A0AAW1XWL3</accession>
<dbReference type="Pfam" id="PF06320">
    <property type="entry name" value="GCN5L1"/>
    <property type="match status" value="1"/>
</dbReference>
<organism evidence="3 4">
    <name type="scientific">Rubus argutus</name>
    <name type="common">Southern blackberry</name>
    <dbReference type="NCBI Taxonomy" id="59490"/>
    <lineage>
        <taxon>Eukaryota</taxon>
        <taxon>Viridiplantae</taxon>
        <taxon>Streptophyta</taxon>
        <taxon>Embryophyta</taxon>
        <taxon>Tracheophyta</taxon>
        <taxon>Spermatophyta</taxon>
        <taxon>Magnoliopsida</taxon>
        <taxon>eudicotyledons</taxon>
        <taxon>Gunneridae</taxon>
        <taxon>Pentapetalae</taxon>
        <taxon>rosids</taxon>
        <taxon>fabids</taxon>
        <taxon>Rosales</taxon>
        <taxon>Rosaceae</taxon>
        <taxon>Rosoideae</taxon>
        <taxon>Rosoideae incertae sedis</taxon>
        <taxon>Rubus</taxon>
    </lineage>
</organism>
<dbReference type="GO" id="GO:0016197">
    <property type="term" value="P:endosomal transport"/>
    <property type="evidence" value="ECO:0007669"/>
    <property type="project" value="TreeGrafter"/>
</dbReference>
<comment type="caution">
    <text evidence="3">The sequence shown here is derived from an EMBL/GenBank/DDBJ whole genome shotgun (WGS) entry which is preliminary data.</text>
</comment>
<reference evidence="3 4" key="1">
    <citation type="journal article" date="2023" name="G3 (Bethesda)">
        <title>A chromosome-length genome assembly and annotation of blackberry (Rubus argutus, cv. 'Hillquist').</title>
        <authorList>
            <person name="Bruna T."/>
            <person name="Aryal R."/>
            <person name="Dudchenko O."/>
            <person name="Sargent D.J."/>
            <person name="Mead D."/>
            <person name="Buti M."/>
            <person name="Cavallini A."/>
            <person name="Hytonen T."/>
            <person name="Andres J."/>
            <person name="Pham M."/>
            <person name="Weisz D."/>
            <person name="Mascagni F."/>
            <person name="Usai G."/>
            <person name="Natali L."/>
            <person name="Bassil N."/>
            <person name="Fernandez G.E."/>
            <person name="Lomsadze A."/>
            <person name="Armour M."/>
            <person name="Olukolu B."/>
            <person name="Poorten T."/>
            <person name="Britton C."/>
            <person name="Davik J."/>
            <person name="Ashrafi H."/>
            <person name="Aiden E.L."/>
            <person name="Borodovsky M."/>
            <person name="Worthington M."/>
        </authorList>
    </citation>
    <scope>NUCLEOTIDE SEQUENCE [LARGE SCALE GENOMIC DNA]</scope>
    <source>
        <strain evidence="3">PI 553951</strain>
    </source>
</reference>
<comment type="similarity">
    <text evidence="1">Belongs to the BLOC1S1 family.</text>
</comment>